<evidence type="ECO:0000313" key="4">
    <source>
        <dbReference type="Proteomes" id="UP000326354"/>
    </source>
</evidence>
<keyword evidence="1" id="KW-1133">Transmembrane helix</keyword>
<dbReference type="Gene3D" id="3.40.50.1820">
    <property type="entry name" value="alpha/beta hydrolase"/>
    <property type="match status" value="1"/>
</dbReference>
<keyword evidence="4" id="KW-1185">Reference proteome</keyword>
<sequence length="277" mass="31108">MSVPESISSNFIDIDGVKVHYLSAGSGECVLLIHGWPTCAYLWRNVMLPIAKNYDVIAIDLPAFGLSDKPLNQTYSLKYYESVLEKFLDQLNISQVSLAVHDLGGPVGLKWAVRNPQRIKRLILLNTLVYTSFSWAVALFVMATRVPLLNSWMASPKGIAKAMRFGVENKKNLTPEVLKNYCEPFRDKKAGKALLKTIHDLHGVGEIQRKLANFDVPVRLIYGENDRILPGIAKTMQRVQKDLPQAQLTSIPGCGHFLQEDQPQKIGELIYEFLQNS</sequence>
<dbReference type="AlphaFoldDB" id="A0A5S9IJP6"/>
<dbReference type="KEGG" id="uam:UABAM_01123"/>
<dbReference type="PANTHER" id="PTHR43689">
    <property type="entry name" value="HYDROLASE"/>
    <property type="match status" value="1"/>
</dbReference>
<dbReference type="InterPro" id="IPR000639">
    <property type="entry name" value="Epox_hydrolase-like"/>
</dbReference>
<dbReference type="PANTHER" id="PTHR43689:SF8">
    <property type="entry name" value="ALPHA_BETA-HYDROLASES SUPERFAMILY PROTEIN"/>
    <property type="match status" value="1"/>
</dbReference>
<dbReference type="Proteomes" id="UP000326354">
    <property type="component" value="Chromosome"/>
</dbReference>
<dbReference type="Pfam" id="PF00561">
    <property type="entry name" value="Abhydrolase_1"/>
    <property type="match status" value="1"/>
</dbReference>
<gene>
    <name evidence="3" type="ORF">UABAM_01123</name>
</gene>
<dbReference type="RefSeq" id="WP_151967011.1">
    <property type="nucleotide sequence ID" value="NZ_AP019860.1"/>
</dbReference>
<protein>
    <submittedName>
        <fullName evidence="3">Oxidoreductase</fullName>
    </submittedName>
</protein>
<organism evidence="3 4">
    <name type="scientific">Uabimicrobium amorphum</name>
    <dbReference type="NCBI Taxonomy" id="2596890"/>
    <lineage>
        <taxon>Bacteria</taxon>
        <taxon>Pseudomonadati</taxon>
        <taxon>Planctomycetota</taxon>
        <taxon>Candidatus Uabimicrobiia</taxon>
        <taxon>Candidatus Uabimicrobiales</taxon>
        <taxon>Candidatus Uabimicrobiaceae</taxon>
        <taxon>Candidatus Uabimicrobium</taxon>
    </lineage>
</organism>
<dbReference type="GO" id="GO:0003824">
    <property type="term" value="F:catalytic activity"/>
    <property type="evidence" value="ECO:0007669"/>
    <property type="project" value="InterPro"/>
</dbReference>
<keyword evidence="1" id="KW-0472">Membrane</keyword>
<feature type="transmembrane region" description="Helical" evidence="1">
    <location>
        <begin position="122"/>
        <end position="143"/>
    </location>
</feature>
<feature type="domain" description="AB hydrolase-1" evidence="2">
    <location>
        <begin position="30"/>
        <end position="262"/>
    </location>
</feature>
<dbReference type="InterPro" id="IPR029058">
    <property type="entry name" value="AB_hydrolase_fold"/>
</dbReference>
<accession>A0A5S9IJP6</accession>
<dbReference type="InterPro" id="IPR000073">
    <property type="entry name" value="AB_hydrolase_1"/>
</dbReference>
<dbReference type="OrthoDB" id="9797695at2"/>
<evidence type="ECO:0000256" key="1">
    <source>
        <dbReference type="SAM" id="Phobius"/>
    </source>
</evidence>
<reference evidence="3 4" key="1">
    <citation type="submission" date="2019-08" db="EMBL/GenBank/DDBJ databases">
        <title>Complete genome sequence of Candidatus Uab amorphum.</title>
        <authorList>
            <person name="Shiratori T."/>
            <person name="Suzuki S."/>
            <person name="Kakizawa Y."/>
            <person name="Ishida K."/>
        </authorList>
    </citation>
    <scope>NUCLEOTIDE SEQUENCE [LARGE SCALE GENOMIC DNA]</scope>
    <source>
        <strain evidence="3 4">SRT547</strain>
    </source>
</reference>
<dbReference type="EMBL" id="AP019860">
    <property type="protein sequence ID" value="BBM82780.1"/>
    <property type="molecule type" value="Genomic_DNA"/>
</dbReference>
<name>A0A5S9IJP6_UABAM</name>
<dbReference type="PRINTS" id="PR00412">
    <property type="entry name" value="EPOXHYDRLASE"/>
</dbReference>
<keyword evidence="1" id="KW-0812">Transmembrane</keyword>
<evidence type="ECO:0000313" key="3">
    <source>
        <dbReference type="EMBL" id="BBM82780.1"/>
    </source>
</evidence>
<evidence type="ECO:0000259" key="2">
    <source>
        <dbReference type="Pfam" id="PF00561"/>
    </source>
</evidence>
<dbReference type="PRINTS" id="PR00111">
    <property type="entry name" value="ABHYDROLASE"/>
</dbReference>
<proteinExistence type="predicted"/>
<dbReference type="SUPFAM" id="SSF53474">
    <property type="entry name" value="alpha/beta-Hydrolases"/>
    <property type="match status" value="1"/>
</dbReference>